<dbReference type="EMBL" id="JBAMMX010000004">
    <property type="protein sequence ID" value="KAK6943282.1"/>
    <property type="molecule type" value="Genomic_DNA"/>
</dbReference>
<feature type="compositionally biased region" description="Polar residues" evidence="1">
    <location>
        <begin position="193"/>
        <end position="205"/>
    </location>
</feature>
<gene>
    <name evidence="2" type="ORF">RJ641_028659</name>
</gene>
<reference evidence="2 3" key="1">
    <citation type="submission" date="2023-12" db="EMBL/GenBank/DDBJ databases">
        <title>A high-quality genome assembly for Dillenia turbinata (Dilleniales).</title>
        <authorList>
            <person name="Chanderbali A."/>
        </authorList>
    </citation>
    <scope>NUCLEOTIDE SEQUENCE [LARGE SCALE GENOMIC DNA]</scope>
    <source>
        <strain evidence="2">LSX21</strain>
        <tissue evidence="2">Leaf</tissue>
    </source>
</reference>
<keyword evidence="3" id="KW-1185">Reference proteome</keyword>
<feature type="compositionally biased region" description="Pro residues" evidence="1">
    <location>
        <begin position="68"/>
        <end position="81"/>
    </location>
</feature>
<accession>A0AAN8W7V4</accession>
<dbReference type="Proteomes" id="UP001370490">
    <property type="component" value="Unassembled WGS sequence"/>
</dbReference>
<name>A0AAN8W7V4_9MAGN</name>
<feature type="compositionally biased region" description="Polar residues" evidence="1">
    <location>
        <begin position="46"/>
        <end position="67"/>
    </location>
</feature>
<organism evidence="2 3">
    <name type="scientific">Dillenia turbinata</name>
    <dbReference type="NCBI Taxonomy" id="194707"/>
    <lineage>
        <taxon>Eukaryota</taxon>
        <taxon>Viridiplantae</taxon>
        <taxon>Streptophyta</taxon>
        <taxon>Embryophyta</taxon>
        <taxon>Tracheophyta</taxon>
        <taxon>Spermatophyta</taxon>
        <taxon>Magnoliopsida</taxon>
        <taxon>eudicotyledons</taxon>
        <taxon>Gunneridae</taxon>
        <taxon>Pentapetalae</taxon>
        <taxon>Dilleniales</taxon>
        <taxon>Dilleniaceae</taxon>
        <taxon>Dillenia</taxon>
    </lineage>
</organism>
<evidence type="ECO:0000313" key="3">
    <source>
        <dbReference type="Proteomes" id="UP001370490"/>
    </source>
</evidence>
<dbReference type="PANTHER" id="PTHR36790">
    <property type="entry name" value="MYELIN TRANSCRIPTION FACTOR"/>
    <property type="match status" value="1"/>
</dbReference>
<evidence type="ECO:0000313" key="2">
    <source>
        <dbReference type="EMBL" id="KAK6943282.1"/>
    </source>
</evidence>
<sequence length="214" mass="24541">MLSTQNSVEFPFSQQNHGKTKLSRKPLVPKNFWENQKLPNPPPLTKKSTPNPEKTSPFTDSNNKQNHPPQPPLQSKSPPPTTIESFDSSLAEELSVFKKKLERMRLEADKTERMLIERDMVLDLHMRELLIRGEVQKQLENEVDRLYRLNQLRSACMRVSPIPSLRDKLADRKAHQVPSPSHSQESRAEETPSDSIDSCSEQSPDSELLHTDQI</sequence>
<feature type="region of interest" description="Disordered" evidence="1">
    <location>
        <begin position="1"/>
        <end position="85"/>
    </location>
</feature>
<dbReference type="PANTHER" id="PTHR36790:SF1">
    <property type="entry name" value="MYELIN TRANSCRIPTION FACTOR"/>
    <property type="match status" value="1"/>
</dbReference>
<feature type="region of interest" description="Disordered" evidence="1">
    <location>
        <begin position="169"/>
        <end position="214"/>
    </location>
</feature>
<dbReference type="AlphaFoldDB" id="A0AAN8W7V4"/>
<feature type="compositionally biased region" description="Polar residues" evidence="1">
    <location>
        <begin position="1"/>
        <end position="17"/>
    </location>
</feature>
<proteinExistence type="predicted"/>
<evidence type="ECO:0000256" key="1">
    <source>
        <dbReference type="SAM" id="MobiDB-lite"/>
    </source>
</evidence>
<protein>
    <submittedName>
        <fullName evidence="2">Uncharacterized protein</fullName>
    </submittedName>
</protein>
<comment type="caution">
    <text evidence="2">The sequence shown here is derived from an EMBL/GenBank/DDBJ whole genome shotgun (WGS) entry which is preliminary data.</text>
</comment>